<dbReference type="InterPro" id="IPR031566">
    <property type="entry name" value="CitMHS_2"/>
</dbReference>
<proteinExistence type="predicted"/>
<feature type="transmembrane region" description="Helical" evidence="1">
    <location>
        <begin position="287"/>
        <end position="305"/>
    </location>
</feature>
<evidence type="ECO:0000313" key="2">
    <source>
        <dbReference type="EMBL" id="MFC3107782.1"/>
    </source>
</evidence>
<dbReference type="Proteomes" id="UP001595530">
    <property type="component" value="Unassembled WGS sequence"/>
</dbReference>
<feature type="transmembrane region" description="Helical" evidence="1">
    <location>
        <begin position="248"/>
        <end position="267"/>
    </location>
</feature>
<organism evidence="2 3">
    <name type="scientific">Undibacterium arcticum</name>
    <dbReference type="NCBI Taxonomy" id="1762892"/>
    <lineage>
        <taxon>Bacteria</taxon>
        <taxon>Pseudomonadati</taxon>
        <taxon>Pseudomonadota</taxon>
        <taxon>Betaproteobacteria</taxon>
        <taxon>Burkholderiales</taxon>
        <taxon>Oxalobacteraceae</taxon>
        <taxon>Undibacterium</taxon>
    </lineage>
</organism>
<feature type="transmembrane region" description="Helical" evidence="1">
    <location>
        <begin position="160"/>
        <end position="179"/>
    </location>
</feature>
<feature type="transmembrane region" description="Helical" evidence="1">
    <location>
        <begin position="123"/>
        <end position="148"/>
    </location>
</feature>
<evidence type="ECO:0000256" key="1">
    <source>
        <dbReference type="SAM" id="Phobius"/>
    </source>
</evidence>
<feature type="transmembrane region" description="Helical" evidence="1">
    <location>
        <begin position="317"/>
        <end position="338"/>
    </location>
</feature>
<keyword evidence="1" id="KW-1133">Transmembrane helix</keyword>
<evidence type="ECO:0000313" key="3">
    <source>
        <dbReference type="Proteomes" id="UP001595530"/>
    </source>
</evidence>
<keyword evidence="3" id="KW-1185">Reference proteome</keyword>
<keyword evidence="1" id="KW-0472">Membrane</keyword>
<reference evidence="3" key="1">
    <citation type="journal article" date="2019" name="Int. J. Syst. Evol. Microbiol.">
        <title>The Global Catalogue of Microorganisms (GCM) 10K type strain sequencing project: providing services to taxonomists for standard genome sequencing and annotation.</title>
        <authorList>
            <consortium name="The Broad Institute Genomics Platform"/>
            <consortium name="The Broad Institute Genome Sequencing Center for Infectious Disease"/>
            <person name="Wu L."/>
            <person name="Ma J."/>
        </authorList>
    </citation>
    <scope>NUCLEOTIDE SEQUENCE [LARGE SCALE GENOMIC DNA]</scope>
    <source>
        <strain evidence="3">KCTC 42986</strain>
    </source>
</reference>
<feature type="transmembrane region" description="Helical" evidence="1">
    <location>
        <begin position="199"/>
        <end position="218"/>
    </location>
</feature>
<protein>
    <submittedName>
        <fullName evidence="2">Sodium:proton antiporter</fullName>
    </submittedName>
</protein>
<comment type="caution">
    <text evidence="2">The sequence shown here is derived from an EMBL/GenBank/DDBJ whole genome shotgun (WGS) entry which is preliminary data.</text>
</comment>
<dbReference type="Pfam" id="PF16980">
    <property type="entry name" value="CitMHS_2"/>
    <property type="match status" value="1"/>
</dbReference>
<dbReference type="EMBL" id="JBHRTP010000019">
    <property type="protein sequence ID" value="MFC3107782.1"/>
    <property type="molecule type" value="Genomic_DNA"/>
</dbReference>
<feature type="transmembrane region" description="Helical" evidence="1">
    <location>
        <begin position="400"/>
        <end position="419"/>
    </location>
</feature>
<name>A0ABV7EYC6_9BURK</name>
<gene>
    <name evidence="2" type="ORF">ACFOFO_07375</name>
</gene>
<feature type="transmembrane region" description="Helical" evidence="1">
    <location>
        <begin position="26"/>
        <end position="46"/>
    </location>
</feature>
<feature type="transmembrane region" description="Helical" evidence="1">
    <location>
        <begin position="90"/>
        <end position="111"/>
    </location>
</feature>
<feature type="transmembrane region" description="Helical" evidence="1">
    <location>
        <begin position="439"/>
        <end position="462"/>
    </location>
</feature>
<dbReference type="RefSeq" id="WP_390327895.1">
    <property type="nucleotide sequence ID" value="NZ_JBHRTP010000019.1"/>
</dbReference>
<accession>A0ABV7EYC6</accession>
<keyword evidence="1" id="KW-0812">Transmembrane</keyword>
<sequence length="463" mass="50237">MSSPGLLWLCCTPACAAGLDPQQLTLWWGLPFAGVLLSIAAVPLIAPDFWHHHFGKIAGLWALGLLLPFALRFGLTETTHQIAHALLLEYLPFMVLLFALYTIAGGIHVAADLRASPRTNLALLGIGTALASVMGTTGAAMLMIRPVIRANATRRYQTHVVVFFIFLVANVGGALTPLGDPPLFLGFLQGVHFFWTTQYLLLPTLMVSALLFALFFAVDTYFMRRETPTEPSGYALDGKVRIDGKINFLLLAASVAAVLMSGLWNPGRSLSLLGTPLEWQNLLRDGLLMLLALASLALTPAPVRRDNEFNWFPMQEVAKLFACIFLTIFPVIAILRAGDQGALGDVVRLVTDSRGQPVPALYFWCAGLLSAFLDNAPTYLVFFNMAGGDPAHLMGAGAKLLEAISAGAVFMGALTYIGNAPNFMVRAVAVHQGVRMPGFFAYMGWSLACLMPCFLLVSWVFFR</sequence>
<feature type="transmembrane region" description="Helical" evidence="1">
    <location>
        <begin position="358"/>
        <end position="380"/>
    </location>
</feature>